<dbReference type="SUPFAM" id="SSF50156">
    <property type="entry name" value="PDZ domain-like"/>
    <property type="match status" value="1"/>
</dbReference>
<dbReference type="Proteomes" id="UP001254848">
    <property type="component" value="Unassembled WGS sequence"/>
</dbReference>
<evidence type="ECO:0000313" key="4">
    <source>
        <dbReference type="Proteomes" id="UP001254848"/>
    </source>
</evidence>
<organism evidence="3 4">
    <name type="scientific">Anaeroselena agilis</name>
    <dbReference type="NCBI Taxonomy" id="3063788"/>
    <lineage>
        <taxon>Bacteria</taxon>
        <taxon>Bacillati</taxon>
        <taxon>Bacillota</taxon>
        <taxon>Negativicutes</taxon>
        <taxon>Acetonemataceae</taxon>
        <taxon>Anaeroselena</taxon>
    </lineage>
</organism>
<dbReference type="RefSeq" id="WP_413782561.1">
    <property type="nucleotide sequence ID" value="NZ_JAUOZS010000002.1"/>
</dbReference>
<feature type="transmembrane region" description="Helical" evidence="1">
    <location>
        <begin position="53"/>
        <end position="75"/>
    </location>
</feature>
<dbReference type="EMBL" id="JAUOZS010000002">
    <property type="protein sequence ID" value="MDT8904000.1"/>
    <property type="molecule type" value="Genomic_DNA"/>
</dbReference>
<comment type="caution">
    <text evidence="3">The sequence shown here is derived from an EMBL/GenBank/DDBJ whole genome shotgun (WGS) entry which is preliminary data.</text>
</comment>
<keyword evidence="1" id="KW-0812">Transmembrane</keyword>
<accession>A0ABU3P5Q6</accession>
<evidence type="ECO:0000313" key="3">
    <source>
        <dbReference type="EMBL" id="MDT8904000.1"/>
    </source>
</evidence>
<keyword evidence="4" id="KW-1185">Reference proteome</keyword>
<feature type="transmembrane region" description="Helical" evidence="1">
    <location>
        <begin position="81"/>
        <end position="100"/>
    </location>
</feature>
<proteinExistence type="predicted"/>
<protein>
    <submittedName>
        <fullName evidence="3">PDZ domain-containing protein</fullName>
    </submittedName>
</protein>
<gene>
    <name evidence="3" type="ORF">Q4T40_22430</name>
</gene>
<dbReference type="Gene3D" id="2.30.42.10">
    <property type="match status" value="1"/>
</dbReference>
<reference evidence="3 4" key="1">
    <citation type="submission" date="2023-07" db="EMBL/GenBank/DDBJ databases">
        <title>The novel representative of Negativicutes class, Anaeroselena agilis gen. nov. sp. nov.</title>
        <authorList>
            <person name="Prokofeva M.I."/>
            <person name="Elcheninov A.G."/>
            <person name="Klyukina A."/>
            <person name="Kublanov I.V."/>
            <person name="Frolov E.N."/>
            <person name="Podosokorskaya O.A."/>
        </authorList>
    </citation>
    <scope>NUCLEOTIDE SEQUENCE [LARGE SCALE GENOMIC DNA]</scope>
    <source>
        <strain evidence="3 4">4137-cl</strain>
    </source>
</reference>
<keyword evidence="1" id="KW-0472">Membrane</keyword>
<feature type="transmembrane region" description="Helical" evidence="1">
    <location>
        <begin position="216"/>
        <end position="234"/>
    </location>
</feature>
<dbReference type="InterPro" id="IPR036034">
    <property type="entry name" value="PDZ_sf"/>
</dbReference>
<dbReference type="Pfam" id="PF13180">
    <property type="entry name" value="PDZ_2"/>
    <property type="match status" value="1"/>
</dbReference>
<keyword evidence="1" id="KW-1133">Transmembrane helix</keyword>
<name>A0ABU3P5Q6_9FIRM</name>
<feature type="transmembrane region" description="Helical" evidence="1">
    <location>
        <begin position="130"/>
        <end position="154"/>
    </location>
</feature>
<evidence type="ECO:0000256" key="1">
    <source>
        <dbReference type="SAM" id="Phobius"/>
    </source>
</evidence>
<evidence type="ECO:0000259" key="2">
    <source>
        <dbReference type="SMART" id="SM00228"/>
    </source>
</evidence>
<feature type="transmembrane region" description="Helical" evidence="1">
    <location>
        <begin position="12"/>
        <end position="33"/>
    </location>
</feature>
<sequence length="412" mass="45303">MHPWLDLFGIIAYRVFFVFFDLTFWLVVGLVAFQYRRMQQDQLKMFGIPGPSLFRRVAAAAAIGAAGGVVGSFVLTFVGLPLNHLGLAYIWPVVIALMLVNLRFMCFAYAGGLVAVSNVLFGWPDVNVPQVIALVAALHVTESILIFVSGRYGAVPMILQKDDGRVVGAFTLQNFWPLPLVLLMAFVPETIAGMIKMPDWWPLLPMPDKPPVGDEWHYALVPVVAALGYGDIAVASTPAERRRQSAFHLALYSLALLGLAVLSARYAWLQFFAAVMSPLGHELLVQLDNRREMRGEPRFVPPERGVMVLDTVAATPASQAGLRPGDIILDLGGLGVDNTFELARAISFAPDAFDITVSRDGAVTRRRASFAGGERRLGVIPVPEGREQNYARLVGNRFGLLDWLRNRFRKSG</sequence>
<feature type="transmembrane region" description="Helical" evidence="1">
    <location>
        <begin position="246"/>
        <end position="268"/>
    </location>
</feature>
<feature type="domain" description="PDZ" evidence="2">
    <location>
        <begin position="277"/>
        <end position="361"/>
    </location>
</feature>
<feature type="transmembrane region" description="Helical" evidence="1">
    <location>
        <begin position="175"/>
        <end position="196"/>
    </location>
</feature>
<feature type="transmembrane region" description="Helical" evidence="1">
    <location>
        <begin position="107"/>
        <end position="124"/>
    </location>
</feature>
<dbReference type="InterPro" id="IPR001478">
    <property type="entry name" value="PDZ"/>
</dbReference>
<dbReference type="SMART" id="SM00228">
    <property type="entry name" value="PDZ"/>
    <property type="match status" value="1"/>
</dbReference>